<accession>A0A1I2K0H0</accession>
<protein>
    <recommendedName>
        <fullName evidence="2">Fervidolysin-like N-terminal prodomain domain-containing protein</fullName>
    </recommendedName>
</protein>
<reference evidence="4" key="1">
    <citation type="submission" date="2016-10" db="EMBL/GenBank/DDBJ databases">
        <authorList>
            <person name="Varghese N."/>
            <person name="Submissions S."/>
        </authorList>
    </citation>
    <scope>NUCLEOTIDE SEQUENCE [LARGE SCALE GENOMIC DNA]</scope>
    <source>
        <strain evidence="4">UNC178MFTsu3.1</strain>
    </source>
</reference>
<feature type="domain" description="Fervidolysin-like N-terminal prodomain" evidence="2">
    <location>
        <begin position="38"/>
        <end position="115"/>
    </location>
</feature>
<evidence type="ECO:0000313" key="4">
    <source>
        <dbReference type="Proteomes" id="UP000199477"/>
    </source>
</evidence>
<feature type="signal peptide" evidence="1">
    <location>
        <begin position="1"/>
        <end position="23"/>
    </location>
</feature>
<dbReference type="Pfam" id="PF22148">
    <property type="entry name" value="Fervidolysin_NPro-like"/>
    <property type="match status" value="1"/>
</dbReference>
<sequence>MPGRRKLYLPLLILLGAGTHACAATTPGSSKVMADTDSTTPSVSSHPATRVQLIVSFRDGTPLETMRTACDAAGATYVRDIGWAPAIVVLLPEGMSAEEGMVRFRAQPGVINVEVDGKVRAEPIRGPSISK</sequence>
<dbReference type="STRING" id="500610.SAMN02799615_04328"/>
<evidence type="ECO:0000256" key="1">
    <source>
        <dbReference type="SAM" id="SignalP"/>
    </source>
</evidence>
<evidence type="ECO:0000259" key="2">
    <source>
        <dbReference type="Pfam" id="PF22148"/>
    </source>
</evidence>
<proteinExistence type="predicted"/>
<organism evidence="3 4">
    <name type="scientific">Dyella marensis</name>
    <dbReference type="NCBI Taxonomy" id="500610"/>
    <lineage>
        <taxon>Bacteria</taxon>
        <taxon>Pseudomonadati</taxon>
        <taxon>Pseudomonadota</taxon>
        <taxon>Gammaproteobacteria</taxon>
        <taxon>Lysobacterales</taxon>
        <taxon>Rhodanobacteraceae</taxon>
        <taxon>Dyella</taxon>
    </lineage>
</organism>
<dbReference type="InterPro" id="IPR054399">
    <property type="entry name" value="Fervidolysin-like_N_prodom"/>
</dbReference>
<dbReference type="AlphaFoldDB" id="A0A1I2K0H0"/>
<dbReference type="EMBL" id="FONH01000036">
    <property type="protein sequence ID" value="SFF59883.1"/>
    <property type="molecule type" value="Genomic_DNA"/>
</dbReference>
<gene>
    <name evidence="3" type="ORF">SAMN02799615_04328</name>
</gene>
<name>A0A1I2K0H0_9GAMM</name>
<evidence type="ECO:0000313" key="3">
    <source>
        <dbReference type="EMBL" id="SFF59883.1"/>
    </source>
</evidence>
<dbReference type="RefSeq" id="WP_026634702.1">
    <property type="nucleotide sequence ID" value="NZ_FONH01000036.1"/>
</dbReference>
<keyword evidence="1" id="KW-0732">Signal</keyword>
<keyword evidence="4" id="KW-1185">Reference proteome</keyword>
<dbReference type="Proteomes" id="UP000199477">
    <property type="component" value="Unassembled WGS sequence"/>
</dbReference>
<feature type="chain" id="PRO_5011710205" description="Fervidolysin-like N-terminal prodomain domain-containing protein" evidence="1">
    <location>
        <begin position="24"/>
        <end position="131"/>
    </location>
</feature>